<keyword evidence="4 6" id="KW-0472">Membrane</keyword>
<gene>
    <name evidence="8" type="ORF">BDU57DRAFT_598070</name>
</gene>
<dbReference type="Proteomes" id="UP000800096">
    <property type="component" value="Unassembled WGS sequence"/>
</dbReference>
<dbReference type="Gene3D" id="1.20.1720.10">
    <property type="entry name" value="Multidrug resistance protein D"/>
    <property type="match status" value="1"/>
</dbReference>
<dbReference type="FunFam" id="1.20.1250.20:FF:000504">
    <property type="entry name" value="Similar to MFS multidrug transporter"/>
    <property type="match status" value="1"/>
</dbReference>
<feature type="transmembrane region" description="Helical" evidence="6">
    <location>
        <begin position="471"/>
        <end position="492"/>
    </location>
</feature>
<feature type="transmembrane region" description="Helical" evidence="6">
    <location>
        <begin position="117"/>
        <end position="144"/>
    </location>
</feature>
<feature type="transmembrane region" description="Helical" evidence="6">
    <location>
        <begin position="210"/>
        <end position="232"/>
    </location>
</feature>
<feature type="compositionally biased region" description="Polar residues" evidence="5">
    <location>
        <begin position="74"/>
        <end position="95"/>
    </location>
</feature>
<dbReference type="PRINTS" id="PR01036">
    <property type="entry name" value="TCRTETB"/>
</dbReference>
<name>A0A6A5QCM5_AMPQU</name>
<dbReference type="PANTHER" id="PTHR23501">
    <property type="entry name" value="MAJOR FACILITATOR SUPERFAMILY"/>
    <property type="match status" value="1"/>
</dbReference>
<dbReference type="FunFam" id="1.20.1720.10:FF:000018">
    <property type="entry name" value="Putative MFS multidrug transporter"/>
    <property type="match status" value="1"/>
</dbReference>
<evidence type="ECO:0000256" key="1">
    <source>
        <dbReference type="ARBA" id="ARBA00004141"/>
    </source>
</evidence>
<dbReference type="AlphaFoldDB" id="A0A6A5QCM5"/>
<dbReference type="Gene3D" id="1.20.1250.20">
    <property type="entry name" value="MFS general substrate transporter like domains"/>
    <property type="match status" value="1"/>
</dbReference>
<dbReference type="PANTHER" id="PTHR23501:SF59">
    <property type="entry name" value="MAJOR FACILITATOR SUPERFAMILY (MFS) PROFILE DOMAIN-CONTAINING PROTEIN-RELATED"/>
    <property type="match status" value="1"/>
</dbReference>
<keyword evidence="9" id="KW-1185">Reference proteome</keyword>
<feature type="transmembrane region" description="Helical" evidence="6">
    <location>
        <begin position="186"/>
        <end position="204"/>
    </location>
</feature>
<feature type="transmembrane region" description="Helical" evidence="6">
    <location>
        <begin position="338"/>
        <end position="359"/>
    </location>
</feature>
<evidence type="ECO:0000256" key="3">
    <source>
        <dbReference type="ARBA" id="ARBA00022989"/>
    </source>
</evidence>
<feature type="transmembrane region" description="Helical" evidence="6">
    <location>
        <begin position="420"/>
        <end position="439"/>
    </location>
</feature>
<dbReference type="SUPFAM" id="SSF103473">
    <property type="entry name" value="MFS general substrate transporter"/>
    <property type="match status" value="1"/>
</dbReference>
<feature type="region of interest" description="Disordered" evidence="5">
    <location>
        <begin position="69"/>
        <end position="107"/>
    </location>
</feature>
<proteinExistence type="predicted"/>
<dbReference type="InterPro" id="IPR020846">
    <property type="entry name" value="MFS_dom"/>
</dbReference>
<dbReference type="PROSITE" id="PS50850">
    <property type="entry name" value="MFS"/>
    <property type="match status" value="1"/>
</dbReference>
<feature type="transmembrane region" description="Helical" evidence="6">
    <location>
        <begin position="315"/>
        <end position="332"/>
    </location>
</feature>
<feature type="transmembrane region" description="Helical" evidence="6">
    <location>
        <begin position="244"/>
        <end position="262"/>
    </location>
</feature>
<evidence type="ECO:0000259" key="7">
    <source>
        <dbReference type="PROSITE" id="PS50850"/>
    </source>
</evidence>
<evidence type="ECO:0000313" key="9">
    <source>
        <dbReference type="Proteomes" id="UP000800096"/>
    </source>
</evidence>
<feature type="transmembrane region" description="Helical" evidence="6">
    <location>
        <begin position="156"/>
        <end position="174"/>
    </location>
</feature>
<keyword evidence="3 6" id="KW-1133">Transmembrane helix</keyword>
<protein>
    <submittedName>
        <fullName evidence="8">Major facilitator superfamily domain-containing protein</fullName>
    </submittedName>
</protein>
<organism evidence="8 9">
    <name type="scientific">Ampelomyces quisqualis</name>
    <name type="common">Powdery mildew agent</name>
    <dbReference type="NCBI Taxonomy" id="50730"/>
    <lineage>
        <taxon>Eukaryota</taxon>
        <taxon>Fungi</taxon>
        <taxon>Dikarya</taxon>
        <taxon>Ascomycota</taxon>
        <taxon>Pezizomycotina</taxon>
        <taxon>Dothideomycetes</taxon>
        <taxon>Pleosporomycetidae</taxon>
        <taxon>Pleosporales</taxon>
        <taxon>Pleosporineae</taxon>
        <taxon>Phaeosphaeriaceae</taxon>
        <taxon>Ampelomyces</taxon>
    </lineage>
</organism>
<feature type="transmembrane region" description="Helical" evidence="6">
    <location>
        <begin position="513"/>
        <end position="531"/>
    </location>
</feature>
<evidence type="ECO:0000256" key="4">
    <source>
        <dbReference type="ARBA" id="ARBA00023136"/>
    </source>
</evidence>
<comment type="subcellular location">
    <subcellularLocation>
        <location evidence="1">Membrane</location>
        <topology evidence="1">Multi-pass membrane protein</topology>
    </subcellularLocation>
</comment>
<dbReference type="InterPro" id="IPR036259">
    <property type="entry name" value="MFS_trans_sf"/>
</dbReference>
<dbReference type="GO" id="GO:0005886">
    <property type="term" value="C:plasma membrane"/>
    <property type="evidence" value="ECO:0007669"/>
    <property type="project" value="TreeGrafter"/>
</dbReference>
<feature type="transmembrane region" description="Helical" evidence="6">
    <location>
        <begin position="585"/>
        <end position="604"/>
    </location>
</feature>
<feature type="transmembrane region" description="Helical" evidence="6">
    <location>
        <begin position="446"/>
        <end position="465"/>
    </location>
</feature>
<feature type="domain" description="Major facilitator superfamily (MFS) profile" evidence="7">
    <location>
        <begin position="120"/>
        <end position="609"/>
    </location>
</feature>
<feature type="transmembrane region" description="Helical" evidence="6">
    <location>
        <begin position="380"/>
        <end position="400"/>
    </location>
</feature>
<dbReference type="EMBL" id="ML979140">
    <property type="protein sequence ID" value="KAF1912620.1"/>
    <property type="molecule type" value="Genomic_DNA"/>
</dbReference>
<reference evidence="8" key="1">
    <citation type="journal article" date="2020" name="Stud. Mycol.">
        <title>101 Dothideomycetes genomes: a test case for predicting lifestyles and emergence of pathogens.</title>
        <authorList>
            <person name="Haridas S."/>
            <person name="Albert R."/>
            <person name="Binder M."/>
            <person name="Bloem J."/>
            <person name="Labutti K."/>
            <person name="Salamov A."/>
            <person name="Andreopoulos B."/>
            <person name="Baker S."/>
            <person name="Barry K."/>
            <person name="Bills G."/>
            <person name="Bluhm B."/>
            <person name="Cannon C."/>
            <person name="Castanera R."/>
            <person name="Culley D."/>
            <person name="Daum C."/>
            <person name="Ezra D."/>
            <person name="Gonzalez J."/>
            <person name="Henrissat B."/>
            <person name="Kuo A."/>
            <person name="Liang C."/>
            <person name="Lipzen A."/>
            <person name="Lutzoni F."/>
            <person name="Magnuson J."/>
            <person name="Mondo S."/>
            <person name="Nolan M."/>
            <person name="Ohm R."/>
            <person name="Pangilinan J."/>
            <person name="Park H.-J."/>
            <person name="Ramirez L."/>
            <person name="Alfaro M."/>
            <person name="Sun H."/>
            <person name="Tritt A."/>
            <person name="Yoshinaga Y."/>
            <person name="Zwiers L.-H."/>
            <person name="Turgeon B."/>
            <person name="Goodwin S."/>
            <person name="Spatafora J."/>
            <person name="Crous P."/>
            <person name="Grigoriev I."/>
        </authorList>
    </citation>
    <scope>NUCLEOTIDE SEQUENCE</scope>
    <source>
        <strain evidence="8">HMLAC05119</strain>
    </source>
</reference>
<accession>A0A6A5QCM5</accession>
<dbReference type="OrthoDB" id="2351791at2759"/>
<keyword evidence="2 6" id="KW-0812">Transmembrane</keyword>
<sequence>MLGDLIHIVVTVLEMGPYLCVVEYVTKEASSKVVNHVRNFRYKPLYLRFRSMYIRYRIVTVSHTVTAPPPGDMATQTALSSNENLNPENRQTQSLDDSKSEESSSPIPEKFEPGWRFIAAFVSLCVITLMAALDATSISVALPVMAKALGGSAIEAFWAGTSFLLTSTVFQPVLGSFSHIFGRKSLIYISLAFFLVGSIIPAVANNFNEILLGRSIQGVGGGGIISLTELVVVDTVPLRERGKWFSFFGAMWSVGTVAGPLLGGGFSQNVTWRWVFWINLPFLGLGLVLIATFLKLNQKHGEFLSKLREVDWIGMVLFLASTTGFLIPVSWGGVQYPWDSWCTLVPLLVSAAGLFAFVIHQEYLAPHPLIRTSVFKTKSAAILFVSTTIHGIILWAILYYMPLYFEAVKGMGPILAGVSMFPWTFTVAPGAVATGIVIAVTGKYRWANWIGWFFATLGVGLLIMLQPDTSTAAWIFLNLVGGIGTGMLFPAMELAVQSSATVKDQAYATNMFSFFRAFGQTLGVAIGGVVFQNQMKKKLLTFPLLVDMADEYSRDAAELVQIIKELPAGLVKEQLRASYTYALKYIWIVMTVLSAMSFFITLFIDEFDMNTEMDNERGFKDKDKMKDLDKQQH</sequence>
<dbReference type="Pfam" id="PF07690">
    <property type="entry name" value="MFS_1"/>
    <property type="match status" value="1"/>
</dbReference>
<dbReference type="InterPro" id="IPR011701">
    <property type="entry name" value="MFS"/>
</dbReference>
<evidence type="ECO:0000256" key="2">
    <source>
        <dbReference type="ARBA" id="ARBA00022692"/>
    </source>
</evidence>
<evidence type="ECO:0000256" key="6">
    <source>
        <dbReference type="SAM" id="Phobius"/>
    </source>
</evidence>
<evidence type="ECO:0000313" key="8">
    <source>
        <dbReference type="EMBL" id="KAF1912620.1"/>
    </source>
</evidence>
<evidence type="ECO:0000256" key="5">
    <source>
        <dbReference type="SAM" id="MobiDB-lite"/>
    </source>
</evidence>
<dbReference type="GO" id="GO:0022857">
    <property type="term" value="F:transmembrane transporter activity"/>
    <property type="evidence" value="ECO:0007669"/>
    <property type="project" value="InterPro"/>
</dbReference>
<feature type="transmembrane region" description="Helical" evidence="6">
    <location>
        <begin position="274"/>
        <end position="294"/>
    </location>
</feature>